<protein>
    <recommendedName>
        <fullName evidence="1">Carboxymuconolactone decarboxylase-like domain-containing protein</fullName>
    </recommendedName>
</protein>
<dbReference type="PANTHER" id="PTHR35446">
    <property type="entry name" value="SI:CH211-175M2.5"/>
    <property type="match status" value="1"/>
</dbReference>
<proteinExistence type="predicted"/>
<reference evidence="2 3" key="1">
    <citation type="submission" date="2019-02" db="EMBL/GenBank/DDBJ databases">
        <title>Kribbella capetownensis sp. nov. and Kribbella speibonae sp. nov., isolated from soil.</title>
        <authorList>
            <person name="Curtis S.M."/>
            <person name="Norton I."/>
            <person name="Everest G.J."/>
            <person name="Meyers P.R."/>
        </authorList>
    </citation>
    <scope>NUCLEOTIDE SEQUENCE [LARGE SCALE GENOMIC DNA]</scope>
    <source>
        <strain evidence="2 3">NRRL B-24813</strain>
    </source>
</reference>
<dbReference type="InterPro" id="IPR029032">
    <property type="entry name" value="AhpD-like"/>
</dbReference>
<dbReference type="SUPFAM" id="SSF69118">
    <property type="entry name" value="AhpD-like"/>
    <property type="match status" value="1"/>
</dbReference>
<keyword evidence="3" id="KW-1185">Reference proteome</keyword>
<gene>
    <name evidence="2" type="ORF">E0H73_38915</name>
</gene>
<evidence type="ECO:0000313" key="3">
    <source>
        <dbReference type="Proteomes" id="UP000291144"/>
    </source>
</evidence>
<feature type="domain" description="Carboxymuconolactone decarboxylase-like" evidence="1">
    <location>
        <begin position="41"/>
        <end position="119"/>
    </location>
</feature>
<accession>A0A4V2M991</accession>
<dbReference type="InterPro" id="IPR003779">
    <property type="entry name" value="CMD-like"/>
</dbReference>
<dbReference type="Gene3D" id="1.20.1290.10">
    <property type="entry name" value="AhpD-like"/>
    <property type="match status" value="1"/>
</dbReference>
<name>A0A4V2M991_9ACTN</name>
<evidence type="ECO:0000313" key="2">
    <source>
        <dbReference type="EMBL" id="TCC54422.1"/>
    </source>
</evidence>
<dbReference type="Proteomes" id="UP000291144">
    <property type="component" value="Unassembled WGS sequence"/>
</dbReference>
<evidence type="ECO:0000259" key="1">
    <source>
        <dbReference type="Pfam" id="PF02627"/>
    </source>
</evidence>
<dbReference type="GO" id="GO:0051920">
    <property type="term" value="F:peroxiredoxin activity"/>
    <property type="evidence" value="ECO:0007669"/>
    <property type="project" value="InterPro"/>
</dbReference>
<comment type="caution">
    <text evidence="2">The sequence shown here is derived from an EMBL/GenBank/DDBJ whole genome shotgun (WGS) entry which is preliminary data.</text>
</comment>
<sequence>MMDLTVHTTSTAPAESKALLEGIAEDLGFVPNLAAATATSPALLAGFDGLRRAVAGGALDPVLRETAGLAVGVAVDNRYGVAFHSTVLTALGATPEDLERMRAGDEPADATAAAVYALARELVLTRGKVAEGTVRRTTEAGLSDTDVLEIVAESTFAGLVGTLDNLAGRVALDQPLRPATWSAP</sequence>
<dbReference type="OrthoDB" id="3477207at2"/>
<organism evidence="2 3">
    <name type="scientific">Kribbella pittospori</name>
    <dbReference type="NCBI Taxonomy" id="722689"/>
    <lineage>
        <taxon>Bacteria</taxon>
        <taxon>Bacillati</taxon>
        <taxon>Actinomycetota</taxon>
        <taxon>Actinomycetes</taxon>
        <taxon>Propionibacteriales</taxon>
        <taxon>Kribbellaceae</taxon>
        <taxon>Kribbella</taxon>
    </lineage>
</organism>
<dbReference type="AlphaFoldDB" id="A0A4V2M991"/>
<dbReference type="PANTHER" id="PTHR35446:SF3">
    <property type="entry name" value="CMD DOMAIN-CONTAINING PROTEIN"/>
    <property type="match status" value="1"/>
</dbReference>
<dbReference type="EMBL" id="SJKB01000019">
    <property type="protein sequence ID" value="TCC54422.1"/>
    <property type="molecule type" value="Genomic_DNA"/>
</dbReference>
<dbReference type="Pfam" id="PF02627">
    <property type="entry name" value="CMD"/>
    <property type="match status" value="1"/>
</dbReference>